<organism evidence="8 9">
    <name type="scientific">Rubrivirga marina</name>
    <dbReference type="NCBI Taxonomy" id="1196024"/>
    <lineage>
        <taxon>Bacteria</taxon>
        <taxon>Pseudomonadati</taxon>
        <taxon>Rhodothermota</taxon>
        <taxon>Rhodothermia</taxon>
        <taxon>Rhodothermales</taxon>
        <taxon>Rubricoccaceae</taxon>
        <taxon>Rubrivirga</taxon>
    </lineage>
</organism>
<evidence type="ECO:0000313" key="8">
    <source>
        <dbReference type="EMBL" id="PAP75427.1"/>
    </source>
</evidence>
<evidence type="ECO:0000256" key="5">
    <source>
        <dbReference type="ARBA" id="ARBA00023237"/>
    </source>
</evidence>
<evidence type="ECO:0000256" key="4">
    <source>
        <dbReference type="ARBA" id="ARBA00023136"/>
    </source>
</evidence>
<evidence type="ECO:0000256" key="1">
    <source>
        <dbReference type="ARBA" id="ARBA00004442"/>
    </source>
</evidence>
<dbReference type="GO" id="GO:0009279">
    <property type="term" value="C:cell outer membrane"/>
    <property type="evidence" value="ECO:0007669"/>
    <property type="project" value="UniProtKB-SubCell"/>
</dbReference>
<evidence type="ECO:0000313" key="9">
    <source>
        <dbReference type="Proteomes" id="UP000216339"/>
    </source>
</evidence>
<keyword evidence="9" id="KW-1185">Reference proteome</keyword>
<dbReference type="Gene3D" id="1.25.40.390">
    <property type="match status" value="1"/>
</dbReference>
<reference evidence="8 9" key="1">
    <citation type="submission" date="2016-11" db="EMBL/GenBank/DDBJ databases">
        <title>Study of marine rhodopsin-containing bacteria.</title>
        <authorList>
            <person name="Yoshizawa S."/>
            <person name="Kumagai Y."/>
            <person name="Kogure K."/>
        </authorList>
    </citation>
    <scope>NUCLEOTIDE SEQUENCE [LARGE SCALE GENOMIC DNA]</scope>
    <source>
        <strain evidence="8 9">SAORIC-28</strain>
    </source>
</reference>
<feature type="signal peptide" evidence="6">
    <location>
        <begin position="1"/>
        <end position="24"/>
    </location>
</feature>
<keyword evidence="3 6" id="KW-0732">Signal</keyword>
<comment type="subcellular location">
    <subcellularLocation>
        <location evidence="1">Cell outer membrane</location>
    </subcellularLocation>
</comment>
<proteinExistence type="inferred from homology"/>
<dbReference type="PROSITE" id="PS51257">
    <property type="entry name" value="PROKAR_LIPOPROTEIN"/>
    <property type="match status" value="1"/>
</dbReference>
<dbReference type="SUPFAM" id="SSF48452">
    <property type="entry name" value="TPR-like"/>
    <property type="match status" value="1"/>
</dbReference>
<dbReference type="AlphaFoldDB" id="A0A271IWD5"/>
<dbReference type="RefSeq" id="WP_095509062.1">
    <property type="nucleotide sequence ID" value="NZ_MQWD01000001.1"/>
</dbReference>
<dbReference type="InterPro" id="IPR011990">
    <property type="entry name" value="TPR-like_helical_dom_sf"/>
</dbReference>
<dbReference type="OrthoDB" id="5694214at2"/>
<comment type="caution">
    <text evidence="8">The sequence shown here is derived from an EMBL/GenBank/DDBJ whole genome shotgun (WGS) entry which is preliminary data.</text>
</comment>
<keyword evidence="5" id="KW-0998">Cell outer membrane</keyword>
<gene>
    <name evidence="8" type="ORF">BSZ37_02695</name>
</gene>
<feature type="chain" id="PRO_5013261497" description="RagB/SusD domain-containing protein" evidence="6">
    <location>
        <begin position="25"/>
        <end position="527"/>
    </location>
</feature>
<dbReference type="Pfam" id="PF07980">
    <property type="entry name" value="SusD_RagB"/>
    <property type="match status" value="1"/>
</dbReference>
<evidence type="ECO:0000256" key="2">
    <source>
        <dbReference type="ARBA" id="ARBA00006275"/>
    </source>
</evidence>
<protein>
    <recommendedName>
        <fullName evidence="7">RagB/SusD domain-containing protein</fullName>
    </recommendedName>
</protein>
<comment type="similarity">
    <text evidence="2">Belongs to the SusD family.</text>
</comment>
<dbReference type="EMBL" id="MQWD01000001">
    <property type="protein sequence ID" value="PAP75427.1"/>
    <property type="molecule type" value="Genomic_DNA"/>
</dbReference>
<dbReference type="Proteomes" id="UP000216339">
    <property type="component" value="Unassembled WGS sequence"/>
</dbReference>
<sequence>MNTLSTRARAALLGALLAPVFGLAGCTDLTVDPYSAVTPENFYQTETEVIAALSPVYSQLRATLWAYHNLSQVSSDETIVPTRGGDWGDGGRWLDMHRHTWSPSLVDLNDAWTASFAGVARANSLLRDLEPLDVPNKAGIVAEVRGLRAFYYYTLLDLFGNVPLIGDEEGEYSVDPDDLPPTETRETVFNFVVSELQAVRTELPVAGAGNGGRFSQGAADAILANLFINAPVFTGTVTASGLQPGAPRYQDAIDAATRVINGPYALNQGLEAWYSQFGPNNQNNAEAVFVVQHLPQDGYGLNFAHRWGHYNSFAGGGWNGFATIADTYNAFSEDDPRRVIFLQGQAYNQDQCDPAGIRDRECTAEDAINNRAGQPLIFTVDYPNGVNGAATEANGVRINKFNVDPDRGPNGNHGNDYAYFRLGEMYLIRAEARLRSGDAGGALTDVNALRARVGAPTLTSIDLDGLLAERLFELTYEARRRQDLVRFGRFTDAWSFKDASQGYRVLFPIPQIQIDASDGLLQQNAGY</sequence>
<accession>A0A271IWD5</accession>
<evidence type="ECO:0000259" key="7">
    <source>
        <dbReference type="Pfam" id="PF07980"/>
    </source>
</evidence>
<dbReference type="InterPro" id="IPR012944">
    <property type="entry name" value="SusD_RagB_dom"/>
</dbReference>
<name>A0A271IWD5_9BACT</name>
<evidence type="ECO:0000256" key="3">
    <source>
        <dbReference type="ARBA" id="ARBA00022729"/>
    </source>
</evidence>
<keyword evidence="4" id="KW-0472">Membrane</keyword>
<evidence type="ECO:0000256" key="6">
    <source>
        <dbReference type="SAM" id="SignalP"/>
    </source>
</evidence>
<feature type="domain" description="RagB/SusD" evidence="7">
    <location>
        <begin position="326"/>
        <end position="527"/>
    </location>
</feature>